<dbReference type="Gene3D" id="3.40.50.300">
    <property type="entry name" value="P-loop containing nucleotide triphosphate hydrolases"/>
    <property type="match status" value="1"/>
</dbReference>
<evidence type="ECO:0000313" key="9">
    <source>
        <dbReference type="Proteomes" id="UP000504603"/>
    </source>
</evidence>
<dbReference type="GO" id="GO:0006952">
    <property type="term" value="P:defense response"/>
    <property type="evidence" value="ECO:0007669"/>
    <property type="project" value="UniProtKB-KW"/>
</dbReference>
<dbReference type="InterPro" id="IPR055414">
    <property type="entry name" value="LRR_R13L4/SHOC2-like"/>
</dbReference>
<dbReference type="Gene3D" id="1.10.10.10">
    <property type="entry name" value="Winged helix-like DNA-binding domain superfamily/Winged helix DNA-binding domain"/>
    <property type="match status" value="1"/>
</dbReference>
<evidence type="ECO:0000313" key="10">
    <source>
        <dbReference type="RefSeq" id="XP_022150842.1"/>
    </source>
</evidence>
<keyword evidence="3" id="KW-0611">Plant defense</keyword>
<organism evidence="9 10">
    <name type="scientific">Momordica charantia</name>
    <name type="common">Bitter gourd</name>
    <name type="synonym">Balsam pear</name>
    <dbReference type="NCBI Taxonomy" id="3673"/>
    <lineage>
        <taxon>Eukaryota</taxon>
        <taxon>Viridiplantae</taxon>
        <taxon>Streptophyta</taxon>
        <taxon>Embryophyta</taxon>
        <taxon>Tracheophyta</taxon>
        <taxon>Spermatophyta</taxon>
        <taxon>Magnoliopsida</taxon>
        <taxon>eudicotyledons</taxon>
        <taxon>Gunneridae</taxon>
        <taxon>Pentapetalae</taxon>
        <taxon>rosids</taxon>
        <taxon>fabids</taxon>
        <taxon>Cucurbitales</taxon>
        <taxon>Cucurbitaceae</taxon>
        <taxon>Momordiceae</taxon>
        <taxon>Momordica</taxon>
    </lineage>
</organism>
<dbReference type="Pfam" id="PF00931">
    <property type="entry name" value="NB-ARC"/>
    <property type="match status" value="1"/>
</dbReference>
<feature type="domain" description="Disease resistance R13L4/SHOC-2-like LRR" evidence="8">
    <location>
        <begin position="557"/>
        <end position="664"/>
    </location>
</feature>
<accession>A0A6J1DBV6</accession>
<dbReference type="SUPFAM" id="SSF52540">
    <property type="entry name" value="P-loop containing nucleoside triphosphate hydrolases"/>
    <property type="match status" value="1"/>
</dbReference>
<name>A0A6J1DBV6_MOMCH</name>
<dbReference type="InterPro" id="IPR041118">
    <property type="entry name" value="Rx_N"/>
</dbReference>
<evidence type="ECO:0000256" key="2">
    <source>
        <dbReference type="ARBA" id="ARBA00022741"/>
    </source>
</evidence>
<dbReference type="InterPro" id="IPR058922">
    <property type="entry name" value="WHD_DRP"/>
</dbReference>
<evidence type="ECO:0000256" key="1">
    <source>
        <dbReference type="ARBA" id="ARBA00022737"/>
    </source>
</evidence>
<feature type="domain" description="Disease resistance N-terminal" evidence="6">
    <location>
        <begin position="11"/>
        <end position="99"/>
    </location>
</feature>
<protein>
    <submittedName>
        <fullName evidence="10">Disease resistance protein RGA3</fullName>
    </submittedName>
</protein>
<evidence type="ECO:0000259" key="5">
    <source>
        <dbReference type="Pfam" id="PF00931"/>
    </source>
</evidence>
<dbReference type="GO" id="GO:0005524">
    <property type="term" value="F:ATP binding"/>
    <property type="evidence" value="ECO:0007669"/>
    <property type="project" value="UniProtKB-KW"/>
</dbReference>
<dbReference type="InterPro" id="IPR032675">
    <property type="entry name" value="LRR_dom_sf"/>
</dbReference>
<dbReference type="InterPro" id="IPR027417">
    <property type="entry name" value="P-loop_NTPase"/>
</dbReference>
<dbReference type="PRINTS" id="PR00364">
    <property type="entry name" value="DISEASERSIST"/>
</dbReference>
<evidence type="ECO:0000259" key="8">
    <source>
        <dbReference type="Pfam" id="PF23598"/>
    </source>
</evidence>
<dbReference type="PANTHER" id="PTHR36766:SF70">
    <property type="entry name" value="DISEASE RESISTANCE PROTEIN RGA4"/>
    <property type="match status" value="1"/>
</dbReference>
<keyword evidence="4" id="KW-0067">ATP-binding</keyword>
<reference evidence="10" key="1">
    <citation type="submission" date="2025-08" db="UniProtKB">
        <authorList>
            <consortium name="RefSeq"/>
        </authorList>
    </citation>
    <scope>IDENTIFICATION</scope>
    <source>
        <strain evidence="10">OHB3-1</strain>
    </source>
</reference>
<feature type="domain" description="Disease resistance protein winged helix" evidence="7">
    <location>
        <begin position="430"/>
        <end position="503"/>
    </location>
</feature>
<dbReference type="InterPro" id="IPR036388">
    <property type="entry name" value="WH-like_DNA-bd_sf"/>
</dbReference>
<dbReference type="SUPFAM" id="SSF52058">
    <property type="entry name" value="L domain-like"/>
    <property type="match status" value="1"/>
</dbReference>
<dbReference type="Gene3D" id="1.20.5.4130">
    <property type="match status" value="1"/>
</dbReference>
<feature type="domain" description="NB-ARC" evidence="5">
    <location>
        <begin position="174"/>
        <end position="344"/>
    </location>
</feature>
<keyword evidence="2" id="KW-0547">Nucleotide-binding</keyword>
<dbReference type="InterPro" id="IPR002182">
    <property type="entry name" value="NB-ARC"/>
</dbReference>
<proteinExistence type="predicted"/>
<keyword evidence="9" id="KW-1185">Reference proteome</keyword>
<evidence type="ECO:0000259" key="6">
    <source>
        <dbReference type="Pfam" id="PF18052"/>
    </source>
</evidence>
<dbReference type="GO" id="GO:0043531">
    <property type="term" value="F:ADP binding"/>
    <property type="evidence" value="ECO:0007669"/>
    <property type="project" value="InterPro"/>
</dbReference>
<dbReference type="Gene3D" id="3.80.10.10">
    <property type="entry name" value="Ribonuclease Inhibitor"/>
    <property type="match status" value="1"/>
</dbReference>
<dbReference type="OrthoDB" id="1896560at2759"/>
<dbReference type="Pfam" id="PF18052">
    <property type="entry name" value="Rx_N"/>
    <property type="match status" value="1"/>
</dbReference>
<sequence>MAEFLLTFAAEEVLKKVVKVAAEQIGLAWGLEKDLEELREWLLKTEAFLRDINKRKLHSDSVRLWVDKLQDLVHEAEDLLDELVYEDLRRKVQTAKMKKVRNFLSPSNNAFVFRVKMANRMKNISDLLCKHYHEAGSLGLVASESAETEIDISQLRETVSELDDFDVVGRDVEVSSIVNQVMDATNRHVTSILPIVGMGGLGKTTLAKLVFHHERIRKHFDKTIWVCVSEPFLVNKILGAILETLRGTSDRLDNKEVLLCELKKEMHGKRYFLVLDDVWNENPSLWDELKNCLTRITEESENSILVTTRSIEVAKIMETLPSYHLSKLSDDQCWYLFQESANANGLPMTSSLKVFQEGLVKKIGGVPLVAKVLGRTVKFQGNFDIWVTILESEISTLFQEENFALSILKLSVDRLPSFSLKQCFAYCSNFPKDFVFRKDQLIQMWMAQGFIHLQEGRSNKTIEDEGDRYFKILLSRCLFQDVVKDDRGRIIECKMHDLIHDIACDVSNENKLQLDYSSNSLDGELWTKENQKLARKLRTIIYYKEMIPHIIERAIHDKMMNFFCLRVLIMNSNSIKELPNSIHKLKHLRYLDISGCVIKKLSESIVLLYNLQTLRAEDTNVLLPKNLRELISLRHLEFSYTYVVEQMPPYLSQLIQLQTLSCFLVGFGKGCKIT</sequence>
<evidence type="ECO:0000256" key="3">
    <source>
        <dbReference type="ARBA" id="ARBA00022821"/>
    </source>
</evidence>
<dbReference type="GO" id="GO:0051707">
    <property type="term" value="P:response to other organism"/>
    <property type="evidence" value="ECO:0007669"/>
    <property type="project" value="UniProtKB-ARBA"/>
</dbReference>
<dbReference type="KEGG" id="mcha:111018890"/>
<keyword evidence="1" id="KW-0677">Repeat</keyword>
<dbReference type="GeneID" id="111018890"/>
<dbReference type="FunFam" id="3.40.50.300:FF:001091">
    <property type="entry name" value="Probable disease resistance protein At1g61300"/>
    <property type="match status" value="1"/>
</dbReference>
<evidence type="ECO:0000259" key="7">
    <source>
        <dbReference type="Pfam" id="PF23559"/>
    </source>
</evidence>
<evidence type="ECO:0000256" key="4">
    <source>
        <dbReference type="ARBA" id="ARBA00022840"/>
    </source>
</evidence>
<dbReference type="PANTHER" id="PTHR36766">
    <property type="entry name" value="PLANT BROAD-SPECTRUM MILDEW RESISTANCE PROTEIN RPW8"/>
    <property type="match status" value="1"/>
</dbReference>
<dbReference type="AlphaFoldDB" id="A0A6J1DBV6"/>
<dbReference type="Pfam" id="PF23598">
    <property type="entry name" value="LRR_14"/>
    <property type="match status" value="1"/>
</dbReference>
<dbReference type="Pfam" id="PF23559">
    <property type="entry name" value="WHD_DRP"/>
    <property type="match status" value="1"/>
</dbReference>
<dbReference type="Proteomes" id="UP000504603">
    <property type="component" value="Unplaced"/>
</dbReference>
<dbReference type="RefSeq" id="XP_022150842.1">
    <property type="nucleotide sequence ID" value="XM_022295150.1"/>
</dbReference>
<gene>
    <name evidence="10" type="primary">LOC111018890</name>
</gene>
<dbReference type="FunFam" id="1.10.10.10:FF:000322">
    <property type="entry name" value="Probable disease resistance protein At1g63360"/>
    <property type="match status" value="1"/>
</dbReference>